<evidence type="ECO:0000256" key="3">
    <source>
        <dbReference type="ARBA" id="ARBA00022679"/>
    </source>
</evidence>
<gene>
    <name evidence="7" type="ORF">GOCE00092_LOCUS1245</name>
</gene>
<evidence type="ECO:0000256" key="1">
    <source>
        <dbReference type="ARBA" id="ARBA00001938"/>
    </source>
</evidence>
<keyword evidence="5" id="KW-0012">Acyltransferase</keyword>
<accession>A0A7S1Y2A0</accession>
<reference evidence="7" key="1">
    <citation type="submission" date="2021-01" db="EMBL/GenBank/DDBJ databases">
        <authorList>
            <person name="Corre E."/>
            <person name="Pelletier E."/>
            <person name="Niang G."/>
            <person name="Scheremetjew M."/>
            <person name="Finn R."/>
            <person name="Kale V."/>
            <person name="Holt S."/>
            <person name="Cochrane G."/>
            <person name="Meng A."/>
            <person name="Brown T."/>
            <person name="Cohen L."/>
        </authorList>
    </citation>
    <scope>NUCLEOTIDE SEQUENCE</scope>
    <source>
        <strain evidence="7">CCMP 410</strain>
    </source>
</reference>
<evidence type="ECO:0000256" key="2">
    <source>
        <dbReference type="ARBA" id="ARBA00007317"/>
    </source>
</evidence>
<comment type="similarity">
    <text evidence="2">Belongs to the 2-oxoacid dehydrogenase family.</text>
</comment>
<dbReference type="PANTHER" id="PTHR43178">
    <property type="entry name" value="DIHYDROLIPOAMIDE ACETYLTRANSFERASE COMPONENT OF PYRUVATE DEHYDROGENASE COMPLEX"/>
    <property type="match status" value="1"/>
</dbReference>
<dbReference type="Pfam" id="PF00198">
    <property type="entry name" value="2-oxoacid_dh"/>
    <property type="match status" value="1"/>
</dbReference>
<proteinExistence type="inferred from homology"/>
<dbReference type="GO" id="GO:0016407">
    <property type="term" value="F:acetyltransferase activity"/>
    <property type="evidence" value="ECO:0007669"/>
    <property type="project" value="TreeGrafter"/>
</dbReference>
<dbReference type="EMBL" id="HBGK01002291">
    <property type="protein sequence ID" value="CAD9272338.1"/>
    <property type="molecule type" value="Transcribed_RNA"/>
</dbReference>
<evidence type="ECO:0000313" key="7">
    <source>
        <dbReference type="EMBL" id="CAD9272338.1"/>
    </source>
</evidence>
<dbReference type="AlphaFoldDB" id="A0A7S1Y2A0"/>
<evidence type="ECO:0000256" key="4">
    <source>
        <dbReference type="ARBA" id="ARBA00022823"/>
    </source>
</evidence>
<keyword evidence="4" id="KW-0450">Lipoyl</keyword>
<dbReference type="InterPro" id="IPR001078">
    <property type="entry name" value="2-oxoacid_DH_actylTfrase"/>
</dbReference>
<dbReference type="GO" id="GO:0005739">
    <property type="term" value="C:mitochondrion"/>
    <property type="evidence" value="ECO:0007669"/>
    <property type="project" value="TreeGrafter"/>
</dbReference>
<comment type="cofactor">
    <cofactor evidence="1">
        <name>(R)-lipoate</name>
        <dbReference type="ChEBI" id="CHEBI:83088"/>
    </cofactor>
</comment>
<organism evidence="7">
    <name type="scientific">Grammatophora oceanica</name>
    <dbReference type="NCBI Taxonomy" id="210454"/>
    <lineage>
        <taxon>Eukaryota</taxon>
        <taxon>Sar</taxon>
        <taxon>Stramenopiles</taxon>
        <taxon>Ochrophyta</taxon>
        <taxon>Bacillariophyta</taxon>
        <taxon>Fragilariophyceae</taxon>
        <taxon>Fragilariophycidae</taxon>
        <taxon>Rhabdonematales</taxon>
        <taxon>Grammatophoraceae</taxon>
        <taxon>Grammatophora</taxon>
    </lineage>
</organism>
<dbReference type="FunFam" id="3.30.559.10:FF:000007">
    <property type="entry name" value="Dihydrolipoamide acetyltransferase component of pyruvate dehydrogenase complex"/>
    <property type="match status" value="1"/>
</dbReference>
<keyword evidence="3" id="KW-0808">Transferase</keyword>
<evidence type="ECO:0000259" key="6">
    <source>
        <dbReference type="Pfam" id="PF00198"/>
    </source>
</evidence>
<dbReference type="SUPFAM" id="SSF52777">
    <property type="entry name" value="CoA-dependent acyltransferases"/>
    <property type="match status" value="1"/>
</dbReference>
<dbReference type="Gene3D" id="3.30.559.10">
    <property type="entry name" value="Chloramphenicol acetyltransferase-like domain"/>
    <property type="match status" value="1"/>
</dbReference>
<dbReference type="PANTHER" id="PTHR43178:SF5">
    <property type="entry name" value="LIPOAMIDE ACYLTRANSFERASE COMPONENT OF BRANCHED-CHAIN ALPHA-KETO ACID DEHYDROGENASE COMPLEX, MITOCHONDRIAL"/>
    <property type="match status" value="1"/>
</dbReference>
<name>A0A7S1Y2A0_9STRA</name>
<dbReference type="GO" id="GO:0031405">
    <property type="term" value="F:lipoic acid binding"/>
    <property type="evidence" value="ECO:0007669"/>
    <property type="project" value="TreeGrafter"/>
</dbReference>
<dbReference type="InterPro" id="IPR050743">
    <property type="entry name" value="2-oxoacid_DH_E2_comp"/>
</dbReference>
<feature type="domain" description="2-oxoacid dehydrogenase acyltransferase catalytic" evidence="6">
    <location>
        <begin position="1"/>
        <end position="226"/>
    </location>
</feature>
<protein>
    <recommendedName>
        <fullName evidence="6">2-oxoacid dehydrogenase acyltransferase catalytic domain-containing protein</fullName>
    </recommendedName>
</protein>
<evidence type="ECO:0000256" key="5">
    <source>
        <dbReference type="ARBA" id="ARBA00023315"/>
    </source>
</evidence>
<sequence length="229" mass="24879">MIKTMTESLQIPHMGYGDEVNMNALMECRRQVATNKEQRLSVLVYCIKATSLALLDYPQLNSTLCTDTMTLKQSSSHHIGIAMDTPRGLAVPIVRHVESLSLLEISTELNRLKELAKDGALSEQDVGAGASSSSATFTLSNIGAVGGGTYMSPVVAPPQVGIGAMGKVRRLPRFVDNDEDDSLEVEAAHMMNISWAADHRAVDGATLARFSNTWKAYLESPTSMMMKMK</sequence>
<dbReference type="InterPro" id="IPR023213">
    <property type="entry name" value="CAT-like_dom_sf"/>
</dbReference>